<dbReference type="Pfam" id="PF14248">
    <property type="entry name" value="DUF4345"/>
    <property type="match status" value="1"/>
</dbReference>
<evidence type="ECO:0000313" key="3">
    <source>
        <dbReference type="Proteomes" id="UP000049983"/>
    </source>
</evidence>
<feature type="transmembrane region" description="Helical" evidence="1">
    <location>
        <begin position="49"/>
        <end position="68"/>
    </location>
</feature>
<evidence type="ECO:0008006" key="4">
    <source>
        <dbReference type="Google" id="ProtNLM"/>
    </source>
</evidence>
<keyword evidence="1" id="KW-0472">Membrane</keyword>
<keyword evidence="1" id="KW-0812">Transmembrane</keyword>
<dbReference type="Proteomes" id="UP000049983">
    <property type="component" value="Unassembled WGS sequence"/>
</dbReference>
<keyword evidence="3" id="KW-1185">Reference proteome</keyword>
<evidence type="ECO:0000256" key="1">
    <source>
        <dbReference type="SAM" id="Phobius"/>
    </source>
</evidence>
<reference evidence="3" key="1">
    <citation type="submission" date="2015-07" db="EMBL/GenBank/DDBJ databases">
        <authorList>
            <person name="Rodrigo-Torres Lidia"/>
            <person name="Arahal R.David."/>
        </authorList>
    </citation>
    <scope>NUCLEOTIDE SEQUENCE [LARGE SCALE GENOMIC DNA]</scope>
    <source>
        <strain evidence="3">CECT 5096</strain>
    </source>
</reference>
<dbReference type="AlphaFoldDB" id="A0A0M6ZFR6"/>
<keyword evidence="1" id="KW-1133">Transmembrane helix</keyword>
<proteinExistence type="predicted"/>
<gene>
    <name evidence="2" type="ORF">LA5096_04492</name>
</gene>
<dbReference type="InterPro" id="IPR025597">
    <property type="entry name" value="DUF4345"/>
</dbReference>
<dbReference type="GeneID" id="97671782"/>
<dbReference type="OrthoDB" id="583466at2"/>
<organism evidence="2 3">
    <name type="scientific">Roseibium album</name>
    <dbReference type="NCBI Taxonomy" id="311410"/>
    <lineage>
        <taxon>Bacteria</taxon>
        <taxon>Pseudomonadati</taxon>
        <taxon>Pseudomonadota</taxon>
        <taxon>Alphaproteobacteria</taxon>
        <taxon>Hyphomicrobiales</taxon>
        <taxon>Stappiaceae</taxon>
        <taxon>Roseibium</taxon>
    </lineage>
</organism>
<dbReference type="STRING" id="311410.LA5095_04211"/>
<dbReference type="RefSeq" id="WP_055118461.1">
    <property type="nucleotide sequence ID" value="NZ_CXWA01000008.1"/>
</dbReference>
<feature type="transmembrane region" description="Helical" evidence="1">
    <location>
        <begin position="105"/>
        <end position="124"/>
    </location>
</feature>
<dbReference type="EMBL" id="CXWC01000012">
    <property type="protein sequence ID" value="CTQ75689.1"/>
    <property type="molecule type" value="Genomic_DNA"/>
</dbReference>
<name>A0A0M6ZFR6_9HYPH</name>
<feature type="transmembrane region" description="Helical" evidence="1">
    <location>
        <begin position="75"/>
        <end position="93"/>
    </location>
</feature>
<evidence type="ECO:0000313" key="2">
    <source>
        <dbReference type="EMBL" id="CTQ75689.1"/>
    </source>
</evidence>
<sequence length="134" mass="13931">MSNPNRKIALGLSAFTLLPVGTLVTFFPASLYALNGRVLDPSAAMMSEIRAPGVFILLAGVLALCGLFRQALEGPALLASAGLLLSYGIGRLISLPLDGLPPVSLLVAMGIEVCLGTWCAVLYADRVKLSGQFA</sequence>
<protein>
    <recommendedName>
        <fullName evidence="4">DUF4345 domain-containing protein</fullName>
    </recommendedName>
</protein>
<accession>A0A0M6ZFR6</accession>